<dbReference type="EMBL" id="CAUOFW020007280">
    <property type="protein sequence ID" value="CAK9178672.1"/>
    <property type="molecule type" value="Genomic_DNA"/>
</dbReference>
<accession>A0ABC8UAH2</accession>
<dbReference type="Proteomes" id="UP001642360">
    <property type="component" value="Unassembled WGS sequence"/>
</dbReference>
<evidence type="ECO:0000313" key="2">
    <source>
        <dbReference type="EMBL" id="CAK9178672.1"/>
    </source>
</evidence>
<comment type="caution">
    <text evidence="2">The sequence shown here is derived from an EMBL/GenBank/DDBJ whole genome shotgun (WGS) entry which is preliminary data.</text>
</comment>
<feature type="region of interest" description="Disordered" evidence="1">
    <location>
        <begin position="158"/>
        <end position="199"/>
    </location>
</feature>
<name>A0ABC8UAH2_9AQUA</name>
<organism evidence="2 3">
    <name type="scientific">Ilex paraguariensis</name>
    <name type="common">yerba mate</name>
    <dbReference type="NCBI Taxonomy" id="185542"/>
    <lineage>
        <taxon>Eukaryota</taxon>
        <taxon>Viridiplantae</taxon>
        <taxon>Streptophyta</taxon>
        <taxon>Embryophyta</taxon>
        <taxon>Tracheophyta</taxon>
        <taxon>Spermatophyta</taxon>
        <taxon>Magnoliopsida</taxon>
        <taxon>eudicotyledons</taxon>
        <taxon>Gunneridae</taxon>
        <taxon>Pentapetalae</taxon>
        <taxon>asterids</taxon>
        <taxon>campanulids</taxon>
        <taxon>Aquifoliales</taxon>
        <taxon>Aquifoliaceae</taxon>
        <taxon>Ilex</taxon>
    </lineage>
</organism>
<evidence type="ECO:0000256" key="1">
    <source>
        <dbReference type="SAM" id="MobiDB-lite"/>
    </source>
</evidence>
<reference evidence="2 3" key="1">
    <citation type="submission" date="2024-02" db="EMBL/GenBank/DDBJ databases">
        <authorList>
            <person name="Vignale AGUSTIN F."/>
            <person name="Sosa J E."/>
            <person name="Modenutti C."/>
        </authorList>
    </citation>
    <scope>NUCLEOTIDE SEQUENCE [LARGE SCALE GENOMIC DNA]</scope>
</reference>
<dbReference type="AlphaFoldDB" id="A0ABC8UAH2"/>
<gene>
    <name evidence="2" type="ORF">ILEXP_LOCUS48592</name>
</gene>
<sequence length="403" mass="44933">MKLMTAYLSCFQFLGLWFMSLHFRLVVFCLLLGTGRMAAYCLMFCISFWKVPGQATDLSGQLSQKDVTLPCNKTCFSRGPFVYGFIDLFTGSGESWQWGLGMEERAELNSSAHSHTLNVSKHHSEIQKKKIDQNVNVAVIQDTKQGPLLYPAAKLDTLEEESDDASKDTNLSRSLSEESSGDGTVDKPNGHKKSMIGDRTYGVGDGCIEEFILVEHLSETDDGDVDSEPSQLVSSDSVIHNHLSQTMERDLILAHLLRLACAPKGQLADALPEITSELHSLGIISERVRDLATKPSALFDKRFDQVVRQHMISSKVSQFWKTASDFEGQNSSSTPSSRYLNDFEELQPLVVNITSRDQLLNLGLQLPSSEQGMAKISVSCKGYVVRNLWPFILQEEVRKPNLE</sequence>
<proteinExistence type="predicted"/>
<evidence type="ECO:0000313" key="3">
    <source>
        <dbReference type="Proteomes" id="UP001642360"/>
    </source>
</evidence>
<keyword evidence="3" id="KW-1185">Reference proteome</keyword>
<protein>
    <submittedName>
        <fullName evidence="2">Uncharacterized protein</fullName>
    </submittedName>
</protein>
<feature type="compositionally biased region" description="Polar residues" evidence="1">
    <location>
        <begin position="168"/>
        <end position="182"/>
    </location>
</feature>